<sequence length="353" mass="39795">MLALDVQTGPFETITRRGTVSIRIKGPRRTTPLSVLFAMSLNATVAVESLYADTDLQSLNWVEQQWVAWYVWIGNPVIATGLMSFLMHEIVYFGRCIPWIIIDAIPYFRRWKLQPTKIPSVQDQWECTKLVLFSHFTIELPQIWLFHPLAESIGNVHLSSPVPFSKDDVTSNSILLLLRRSMALWGVSFTSISIRSIIGMLRPSVLPQSTRTPAEVMCLGMGTLAGPLLYCAFTRDFHIMTMYIWITLRLFQAVDSHSGYGVLPVGKSLLPLVPPAHSYHFGRVLNTTDFHHMTFTNNFSSSFPRLRAAKYANKNATEEERLAYERKVMAQVEAEGLAAEAALENSVGKGKQD</sequence>
<name>A0AA39TPH4_ARMTA</name>
<organism evidence="1 2">
    <name type="scientific">Armillaria tabescens</name>
    <name type="common">Ringless honey mushroom</name>
    <name type="synonym">Agaricus tabescens</name>
    <dbReference type="NCBI Taxonomy" id="1929756"/>
    <lineage>
        <taxon>Eukaryota</taxon>
        <taxon>Fungi</taxon>
        <taxon>Dikarya</taxon>
        <taxon>Basidiomycota</taxon>
        <taxon>Agaricomycotina</taxon>
        <taxon>Agaricomycetes</taxon>
        <taxon>Agaricomycetidae</taxon>
        <taxon>Agaricales</taxon>
        <taxon>Marasmiineae</taxon>
        <taxon>Physalacriaceae</taxon>
        <taxon>Desarmillaria</taxon>
    </lineage>
</organism>
<comment type="caution">
    <text evidence="1">The sequence shown here is derived from an EMBL/GenBank/DDBJ whole genome shotgun (WGS) entry which is preliminary data.</text>
</comment>
<proteinExistence type="predicted"/>
<dbReference type="AlphaFoldDB" id="A0AA39TPH4"/>
<protein>
    <submittedName>
        <fullName evidence="1">Uncharacterized protein</fullName>
    </submittedName>
</protein>
<reference evidence="1" key="1">
    <citation type="submission" date="2023-06" db="EMBL/GenBank/DDBJ databases">
        <authorList>
            <consortium name="Lawrence Berkeley National Laboratory"/>
            <person name="Ahrendt S."/>
            <person name="Sahu N."/>
            <person name="Indic B."/>
            <person name="Wong-Bajracharya J."/>
            <person name="Merenyi Z."/>
            <person name="Ke H.-M."/>
            <person name="Monk M."/>
            <person name="Kocsube S."/>
            <person name="Drula E."/>
            <person name="Lipzen A."/>
            <person name="Balint B."/>
            <person name="Henrissat B."/>
            <person name="Andreopoulos B."/>
            <person name="Martin F.M."/>
            <person name="Harder C.B."/>
            <person name="Rigling D."/>
            <person name="Ford K.L."/>
            <person name="Foster G.D."/>
            <person name="Pangilinan J."/>
            <person name="Papanicolaou A."/>
            <person name="Barry K."/>
            <person name="LaButti K."/>
            <person name="Viragh M."/>
            <person name="Koriabine M."/>
            <person name="Yan M."/>
            <person name="Riley R."/>
            <person name="Champramary S."/>
            <person name="Plett K.L."/>
            <person name="Tsai I.J."/>
            <person name="Slot J."/>
            <person name="Sipos G."/>
            <person name="Plett J."/>
            <person name="Nagy L.G."/>
            <person name="Grigoriev I.V."/>
        </authorList>
    </citation>
    <scope>NUCLEOTIDE SEQUENCE</scope>
    <source>
        <strain evidence="1">CCBAS 213</strain>
    </source>
</reference>
<keyword evidence="2" id="KW-1185">Reference proteome</keyword>
<accession>A0AA39TPH4</accession>
<dbReference type="RefSeq" id="XP_060333661.1">
    <property type="nucleotide sequence ID" value="XM_060480687.1"/>
</dbReference>
<gene>
    <name evidence="1" type="ORF">EV420DRAFT_1762091</name>
</gene>
<dbReference type="Proteomes" id="UP001175211">
    <property type="component" value="Unassembled WGS sequence"/>
</dbReference>
<dbReference type="GeneID" id="85364235"/>
<evidence type="ECO:0000313" key="1">
    <source>
        <dbReference type="EMBL" id="KAK0461923.1"/>
    </source>
</evidence>
<dbReference type="EMBL" id="JAUEPS010000010">
    <property type="protein sequence ID" value="KAK0461923.1"/>
    <property type="molecule type" value="Genomic_DNA"/>
</dbReference>
<evidence type="ECO:0000313" key="2">
    <source>
        <dbReference type="Proteomes" id="UP001175211"/>
    </source>
</evidence>